<dbReference type="Proteomes" id="UP000189464">
    <property type="component" value="Chromosome"/>
</dbReference>
<evidence type="ECO:0000256" key="6">
    <source>
        <dbReference type="SAM" id="MobiDB-lite"/>
    </source>
</evidence>
<accession>A0A1S6IY73</accession>
<keyword evidence="9" id="KW-1185">Reference proteome</keyword>
<evidence type="ECO:0000256" key="1">
    <source>
        <dbReference type="ARBA" id="ARBA00004162"/>
    </source>
</evidence>
<dbReference type="Pfam" id="PF12791">
    <property type="entry name" value="RsgI_N"/>
    <property type="match status" value="1"/>
</dbReference>
<evidence type="ECO:0000256" key="5">
    <source>
        <dbReference type="ARBA" id="ARBA00023136"/>
    </source>
</evidence>
<dbReference type="AlphaFoldDB" id="A0A1S6IY73"/>
<feature type="domain" description="RsgI N-terminal anti-sigma" evidence="7">
    <location>
        <begin position="2"/>
        <end position="50"/>
    </location>
</feature>
<comment type="subcellular location">
    <subcellularLocation>
        <location evidence="1">Cell membrane</location>
        <topology evidence="1">Single-pass membrane protein</topology>
    </subcellularLocation>
</comment>
<evidence type="ECO:0000313" key="8">
    <source>
        <dbReference type="EMBL" id="AQS59723.1"/>
    </source>
</evidence>
<feature type="compositionally biased region" description="Basic and acidic residues" evidence="6">
    <location>
        <begin position="320"/>
        <end position="397"/>
    </location>
</feature>
<dbReference type="EMBL" id="CP019698">
    <property type="protein sequence ID" value="AQS59723.1"/>
    <property type="molecule type" value="Genomic_DNA"/>
</dbReference>
<dbReference type="OrthoDB" id="9800626at2"/>
<protein>
    <recommendedName>
        <fullName evidence="7">RsgI N-terminal anti-sigma domain-containing protein</fullName>
    </recommendedName>
</protein>
<dbReference type="InterPro" id="IPR024449">
    <property type="entry name" value="Anti-sigma_RsgI_N"/>
</dbReference>
<feature type="compositionally biased region" description="Basic and acidic residues" evidence="6">
    <location>
        <begin position="245"/>
        <end position="287"/>
    </location>
</feature>
<dbReference type="InterPro" id="IPR055431">
    <property type="entry name" value="RsgI_M"/>
</dbReference>
<reference evidence="8 9" key="1">
    <citation type="journal article" date="2016" name="Int. J. Syst. Evol. Microbiol.">
        <title>Desulfotomaculum ferrireducens sp. nov., a moderately thermophilic sulfate-reducing and dissimilatory Fe(III)-reducing bacterium isolated from compost.</title>
        <authorList>
            <person name="Yang G."/>
            <person name="Guo J."/>
            <person name="Zhuang L."/>
            <person name="Yuan Y."/>
            <person name="Zhou S."/>
        </authorList>
    </citation>
    <scope>NUCLEOTIDE SEQUENCE [LARGE SCALE GENOMIC DNA]</scope>
    <source>
        <strain evidence="8 9">GSS09</strain>
    </source>
</reference>
<evidence type="ECO:0000256" key="4">
    <source>
        <dbReference type="ARBA" id="ARBA00022989"/>
    </source>
</evidence>
<dbReference type="STRING" id="1833852.B0537_11935"/>
<feature type="region of interest" description="Disordered" evidence="6">
    <location>
        <begin position="241"/>
        <end position="397"/>
    </location>
</feature>
<evidence type="ECO:0000256" key="3">
    <source>
        <dbReference type="ARBA" id="ARBA00022692"/>
    </source>
</evidence>
<dbReference type="RefSeq" id="WP_077714769.1">
    <property type="nucleotide sequence ID" value="NZ_CP019698.1"/>
</dbReference>
<keyword evidence="4" id="KW-1133">Transmembrane helix</keyword>
<proteinExistence type="predicted"/>
<name>A0A1S6IY73_9FIRM</name>
<gene>
    <name evidence="8" type="ORF">B0537_11935</name>
</gene>
<dbReference type="KEGG" id="dfg:B0537_11935"/>
<evidence type="ECO:0000313" key="9">
    <source>
        <dbReference type="Proteomes" id="UP000189464"/>
    </source>
</evidence>
<organism evidence="8 9">
    <name type="scientific">Desulforamulus ferrireducens</name>
    <dbReference type="NCBI Taxonomy" id="1833852"/>
    <lineage>
        <taxon>Bacteria</taxon>
        <taxon>Bacillati</taxon>
        <taxon>Bacillota</taxon>
        <taxon>Clostridia</taxon>
        <taxon>Eubacteriales</taxon>
        <taxon>Peptococcaceae</taxon>
        <taxon>Desulforamulus</taxon>
    </lineage>
</organism>
<keyword evidence="2" id="KW-1003">Cell membrane</keyword>
<keyword evidence="5" id="KW-0472">Membrane</keyword>
<evidence type="ECO:0000259" key="7">
    <source>
        <dbReference type="PROSITE" id="PS51849"/>
    </source>
</evidence>
<dbReference type="PROSITE" id="PS51849">
    <property type="entry name" value="RSGI_N"/>
    <property type="match status" value="1"/>
</dbReference>
<dbReference type="Pfam" id="PF23750">
    <property type="entry name" value="RsgI_M"/>
    <property type="match status" value="1"/>
</dbReference>
<keyword evidence="3" id="KW-0812">Transmembrane</keyword>
<dbReference type="GO" id="GO:0005886">
    <property type="term" value="C:plasma membrane"/>
    <property type="evidence" value="ECO:0007669"/>
    <property type="project" value="UniProtKB-SubCell"/>
</dbReference>
<sequence>MVKGILLETKGPFAVVLTADGRFVRIILTTKNRTLGQEVTGRELRLPSLKQGLAVASVLLVIMVGLWAKMLINPAVAYVALDINPSLELAVNEAGLVIKAQGLDQEGKDLLAKVNPKNLEIYQAVELLVEGAAQNHYLNDTNNVVLTTVTPVKEDVVVVDEGKLQTAVQKQAEKLPTSVKVVSQKATLQEHQEAVNKGLSVGRYLIHRGSVDKGEKVSLEEAKSKGLGQLEKEKGIKLEQLLPRAKHESKVTVAPPKEKQEKSLNNKKGEAGQAKDEQDKSKSKSQDKISPGQLKKQQETKPVPKRPEVEDKVTSPATSFDKKDNEQRRDDRRHGRWEEQENTKQPDKKLNRGQENNQREREQDRNKDQGKDKKQDKDKGKDKDKDKNKDKDKRDKD</sequence>
<evidence type="ECO:0000256" key="2">
    <source>
        <dbReference type="ARBA" id="ARBA00022475"/>
    </source>
</evidence>